<dbReference type="AlphaFoldDB" id="A0A517VSW3"/>
<name>A0A517VSW3_9PLAN</name>
<gene>
    <name evidence="2" type="ORF">V144x_15230</name>
</gene>
<dbReference type="KEGG" id="gaw:V144x_15230"/>
<evidence type="ECO:0000256" key="1">
    <source>
        <dbReference type="SAM" id="MobiDB-lite"/>
    </source>
</evidence>
<feature type="region of interest" description="Disordered" evidence="1">
    <location>
        <begin position="95"/>
        <end position="115"/>
    </location>
</feature>
<evidence type="ECO:0000313" key="2">
    <source>
        <dbReference type="EMBL" id="QDT96070.1"/>
    </source>
</evidence>
<protein>
    <submittedName>
        <fullName evidence="2">Uncharacterized protein</fullName>
    </submittedName>
</protein>
<dbReference type="RefSeq" id="WP_144983579.1">
    <property type="nucleotide sequence ID" value="NZ_CP037920.1"/>
</dbReference>
<dbReference type="Proteomes" id="UP000318704">
    <property type="component" value="Chromosome"/>
</dbReference>
<evidence type="ECO:0000313" key="3">
    <source>
        <dbReference type="Proteomes" id="UP000318704"/>
    </source>
</evidence>
<organism evidence="2 3">
    <name type="scientific">Gimesia aquarii</name>
    <dbReference type="NCBI Taxonomy" id="2527964"/>
    <lineage>
        <taxon>Bacteria</taxon>
        <taxon>Pseudomonadati</taxon>
        <taxon>Planctomycetota</taxon>
        <taxon>Planctomycetia</taxon>
        <taxon>Planctomycetales</taxon>
        <taxon>Planctomycetaceae</taxon>
        <taxon>Gimesia</taxon>
    </lineage>
</organism>
<accession>A0A517VSW3</accession>
<proteinExistence type="predicted"/>
<reference evidence="2 3" key="1">
    <citation type="submission" date="2019-03" db="EMBL/GenBank/DDBJ databases">
        <title>Deep-cultivation of Planctomycetes and their phenomic and genomic characterization uncovers novel biology.</title>
        <authorList>
            <person name="Wiegand S."/>
            <person name="Jogler M."/>
            <person name="Boedeker C."/>
            <person name="Pinto D."/>
            <person name="Vollmers J."/>
            <person name="Rivas-Marin E."/>
            <person name="Kohn T."/>
            <person name="Peeters S.H."/>
            <person name="Heuer A."/>
            <person name="Rast P."/>
            <person name="Oberbeckmann S."/>
            <person name="Bunk B."/>
            <person name="Jeske O."/>
            <person name="Meyerdierks A."/>
            <person name="Storesund J.E."/>
            <person name="Kallscheuer N."/>
            <person name="Luecker S."/>
            <person name="Lage O.M."/>
            <person name="Pohl T."/>
            <person name="Merkel B.J."/>
            <person name="Hornburger P."/>
            <person name="Mueller R.-W."/>
            <person name="Bruemmer F."/>
            <person name="Labrenz M."/>
            <person name="Spormann A.M."/>
            <person name="Op den Camp H."/>
            <person name="Overmann J."/>
            <person name="Amann R."/>
            <person name="Jetten M.S.M."/>
            <person name="Mascher T."/>
            <person name="Medema M.H."/>
            <person name="Devos D.P."/>
            <person name="Kaster A.-K."/>
            <person name="Ovreas L."/>
            <person name="Rohde M."/>
            <person name="Galperin M.Y."/>
            <person name="Jogler C."/>
        </authorList>
    </citation>
    <scope>NUCLEOTIDE SEQUENCE [LARGE SCALE GENOMIC DNA]</scope>
    <source>
        <strain evidence="2 3">V144</strain>
    </source>
</reference>
<sequence>MVVSSFKRELAVLSESDHADRHTGVKRSLCALMSRKWYEIAVWFQLWFRKACSKGVTRYETWGTGSRSSGENLEKTARFQVKKLKLYVMFRHQKKTPRAREPDHGVSGRAGLCQA</sequence>
<dbReference type="EMBL" id="CP037920">
    <property type="protein sequence ID" value="QDT96070.1"/>
    <property type="molecule type" value="Genomic_DNA"/>
</dbReference>